<evidence type="ECO:0000313" key="2">
    <source>
        <dbReference type="EMBL" id="MBZ4040143.1"/>
    </source>
</evidence>
<dbReference type="SUPFAM" id="SSF143422">
    <property type="entry name" value="Transposase IS200-like"/>
    <property type="match status" value="1"/>
</dbReference>
<accession>A0ABS7T8F4</accession>
<dbReference type="SMART" id="SM01321">
    <property type="entry name" value="Y1_Tnp"/>
    <property type="match status" value="1"/>
</dbReference>
<organism evidence="2 3">
    <name type="scientific">Novilysobacter selenitireducens</name>
    <dbReference type="NCBI Taxonomy" id="2872639"/>
    <lineage>
        <taxon>Bacteria</taxon>
        <taxon>Pseudomonadati</taxon>
        <taxon>Pseudomonadota</taxon>
        <taxon>Gammaproteobacteria</taxon>
        <taxon>Lysobacterales</taxon>
        <taxon>Lysobacteraceae</taxon>
        <taxon>Novilysobacter</taxon>
    </lineage>
</organism>
<dbReference type="EMBL" id="JAINZW010000005">
    <property type="protein sequence ID" value="MBZ4040143.1"/>
    <property type="molecule type" value="Genomic_DNA"/>
</dbReference>
<dbReference type="Proteomes" id="UP001430954">
    <property type="component" value="Unassembled WGS sequence"/>
</dbReference>
<gene>
    <name evidence="2" type="ORF">K6753_11440</name>
</gene>
<sequence>MVGYRRMRVPDGTFFFTVTLRDRRSALLTERIDDLRAAWRAARGRVPHDVIAAVVMPDHLHAVLRMRDGDGDYSRLWQDIKKGFTRRVCEPDARSPWQSRFWEHTVRCEFSLAACVDYVHINPIKHGRVTRVRDWPHSTFHRYVQRGDLPPDWGDPPIDTARLP</sequence>
<reference evidence="2 3" key="1">
    <citation type="submission" date="2021-09" db="EMBL/GenBank/DDBJ databases">
        <title>Lysobacter sp. 13A isolated from the river sediment.</title>
        <authorList>
            <person name="Liu H."/>
            <person name="Li S."/>
            <person name="Mao S."/>
        </authorList>
    </citation>
    <scope>NUCLEOTIDE SEQUENCE [LARGE SCALE GENOMIC DNA]</scope>
    <source>
        <strain evidence="2 3">13A</strain>
    </source>
</reference>
<evidence type="ECO:0000313" key="3">
    <source>
        <dbReference type="Proteomes" id="UP001430954"/>
    </source>
</evidence>
<dbReference type="Gene3D" id="3.30.70.1290">
    <property type="entry name" value="Transposase IS200-like"/>
    <property type="match status" value="1"/>
</dbReference>
<dbReference type="InterPro" id="IPR002686">
    <property type="entry name" value="Transposase_17"/>
</dbReference>
<dbReference type="NCBIfam" id="NF047646">
    <property type="entry name" value="REP_Tyr_transpos"/>
    <property type="match status" value="1"/>
</dbReference>
<dbReference type="InterPro" id="IPR052715">
    <property type="entry name" value="RAYT_transposase"/>
</dbReference>
<dbReference type="InterPro" id="IPR036515">
    <property type="entry name" value="Transposase_17_sf"/>
</dbReference>
<keyword evidence="3" id="KW-1185">Reference proteome</keyword>
<comment type="caution">
    <text evidence="2">The sequence shown here is derived from an EMBL/GenBank/DDBJ whole genome shotgun (WGS) entry which is preliminary data.</text>
</comment>
<evidence type="ECO:0000259" key="1">
    <source>
        <dbReference type="SMART" id="SM01321"/>
    </source>
</evidence>
<proteinExistence type="predicted"/>
<feature type="domain" description="Transposase IS200-like" evidence="1">
    <location>
        <begin position="9"/>
        <end position="122"/>
    </location>
</feature>
<name>A0ABS7T8F4_9GAMM</name>
<dbReference type="PANTHER" id="PTHR36966">
    <property type="entry name" value="REP-ASSOCIATED TYROSINE TRANSPOSASE"/>
    <property type="match status" value="1"/>
</dbReference>
<protein>
    <submittedName>
        <fullName evidence="2">Transposase</fullName>
    </submittedName>
</protein>
<dbReference type="PANTHER" id="PTHR36966:SF1">
    <property type="entry name" value="REP-ASSOCIATED TYROSINE TRANSPOSASE"/>
    <property type="match status" value="1"/>
</dbReference>